<feature type="domain" description="DUF753" evidence="2">
    <location>
        <begin position="34"/>
        <end position="102"/>
    </location>
</feature>
<proteinExistence type="predicted"/>
<evidence type="ECO:0000313" key="4">
    <source>
        <dbReference type="RefSeq" id="XP_034099475.2"/>
    </source>
</evidence>
<evidence type="ECO:0000313" key="3">
    <source>
        <dbReference type="Proteomes" id="UP000515160"/>
    </source>
</evidence>
<dbReference type="PANTHER" id="PTHR21721">
    <property type="entry name" value="GH09876P-RELATED"/>
    <property type="match status" value="1"/>
</dbReference>
<keyword evidence="1" id="KW-0732">Signal</keyword>
<dbReference type="Proteomes" id="UP000515160">
    <property type="component" value="Chromosome X"/>
</dbReference>
<dbReference type="PANTHER" id="PTHR21721:SF27">
    <property type="entry name" value="GH09876P"/>
    <property type="match status" value="1"/>
</dbReference>
<evidence type="ECO:0000256" key="1">
    <source>
        <dbReference type="SAM" id="SignalP"/>
    </source>
</evidence>
<reference evidence="4" key="1">
    <citation type="submission" date="2025-08" db="UniProtKB">
        <authorList>
            <consortium name="RefSeq"/>
        </authorList>
    </citation>
    <scope>IDENTIFICATION</scope>
    <source>
        <strain evidence="4">15112-1751.03</strain>
        <tissue evidence="4">Whole Adult</tissue>
    </source>
</reference>
<dbReference type="RefSeq" id="XP_034099475.2">
    <property type="nucleotide sequence ID" value="XM_034243584.2"/>
</dbReference>
<dbReference type="Pfam" id="PF05444">
    <property type="entry name" value="DUF753"/>
    <property type="match status" value="1"/>
</dbReference>
<protein>
    <submittedName>
        <fullName evidence="4">Uncharacterized protein LOC117564703 isoform X1</fullName>
    </submittedName>
</protein>
<dbReference type="InterPro" id="IPR008472">
    <property type="entry name" value="DUF753"/>
</dbReference>
<evidence type="ECO:0000259" key="2">
    <source>
        <dbReference type="Pfam" id="PF05444"/>
    </source>
</evidence>
<feature type="chain" id="PRO_5038408949" evidence="1">
    <location>
        <begin position="33"/>
        <end position="487"/>
    </location>
</feature>
<keyword evidence="3" id="KW-1185">Reference proteome</keyword>
<dbReference type="GeneID" id="117564703"/>
<feature type="signal peptide" evidence="1">
    <location>
        <begin position="1"/>
        <end position="32"/>
    </location>
</feature>
<gene>
    <name evidence="4" type="primary">LOC117564703</name>
</gene>
<dbReference type="AlphaFoldDB" id="A0A6P8WNE2"/>
<name>A0A6P8WNE2_DROAB</name>
<dbReference type="OrthoDB" id="7901576at2759"/>
<organism evidence="3 4">
    <name type="scientific">Drosophila albomicans</name>
    <name type="common">Fruit fly</name>
    <dbReference type="NCBI Taxonomy" id="7291"/>
    <lineage>
        <taxon>Eukaryota</taxon>
        <taxon>Metazoa</taxon>
        <taxon>Ecdysozoa</taxon>
        <taxon>Arthropoda</taxon>
        <taxon>Hexapoda</taxon>
        <taxon>Insecta</taxon>
        <taxon>Pterygota</taxon>
        <taxon>Neoptera</taxon>
        <taxon>Endopterygota</taxon>
        <taxon>Diptera</taxon>
        <taxon>Brachycera</taxon>
        <taxon>Muscomorpha</taxon>
        <taxon>Ephydroidea</taxon>
        <taxon>Drosophilidae</taxon>
        <taxon>Drosophila</taxon>
    </lineage>
</organism>
<sequence>MTLATVVVKMKAIKQLLLGLIILFQLLQLGHGLECYACDSAEDAECATSPGQQLEVEECSVANDVCVTSITAGLTRRGCLRRLYPNAYCAEPCDRCSTSLCNRHVYPVDRLRCYQCSGADCIDVSQRPQLLLPCPVYNADDRCYTNVLHLSNTQRGCEHTNLPDGCPHVCLKCNYNGCNAELTVGESRCLQCTHNRLSPNPDCQRNQQPETEAEAEQKCALNNATVTQCVNKVMYGHRERCYTHLNTQTDVLQRGCSTTMGFFPTGELSECYGDNCNSQCQNIACATCNSTSDANCRGGNALSSKQCVDGTNACFSCEQDTLLRRGCADASFVPGGEGETCQLCRSGDNCNRWSVRTCYRCNSLESDEDCAQMLNPNAMSVSNCSHATELCVSTVISRLQMVHTVRGCAGEVPECTANDPYCVRCNGSLCNVAPTLWATQQEALQLQLQLRLATTPTRRQRQQQRQRQRSQWPMQLLDYLWPNLLSN</sequence>
<accession>A0A6P8WNE2</accession>